<comment type="caution">
    <text evidence="1">The sequence shown here is derived from an EMBL/GenBank/DDBJ whole genome shotgun (WGS) entry which is preliminary data.</text>
</comment>
<organism evidence="1 2">
    <name type="scientific">Marixanthomonas ophiurae</name>
    <dbReference type="NCBI Taxonomy" id="387659"/>
    <lineage>
        <taxon>Bacteria</taxon>
        <taxon>Pseudomonadati</taxon>
        <taxon>Bacteroidota</taxon>
        <taxon>Flavobacteriia</taxon>
        <taxon>Flavobacteriales</taxon>
        <taxon>Flavobacteriaceae</taxon>
        <taxon>Marixanthomonas</taxon>
    </lineage>
</organism>
<keyword evidence="2" id="KW-1185">Reference proteome</keyword>
<dbReference type="EMBL" id="QVID01000001">
    <property type="protein sequence ID" value="RFN59109.1"/>
    <property type="molecule type" value="Genomic_DNA"/>
</dbReference>
<proteinExistence type="predicted"/>
<dbReference type="Gene3D" id="2.50.20.10">
    <property type="entry name" value="Lipoprotein localisation LolA/LolB/LppX"/>
    <property type="match status" value="1"/>
</dbReference>
<dbReference type="AlphaFoldDB" id="A0A3E1QAD9"/>
<name>A0A3E1QAD9_9FLAO</name>
<evidence type="ECO:0000313" key="1">
    <source>
        <dbReference type="EMBL" id="RFN59109.1"/>
    </source>
</evidence>
<dbReference type="PROSITE" id="PS51257">
    <property type="entry name" value="PROKAR_LIPOPROTEIN"/>
    <property type="match status" value="1"/>
</dbReference>
<dbReference type="OrthoDB" id="849114at2"/>
<dbReference type="Proteomes" id="UP000261082">
    <property type="component" value="Unassembled WGS sequence"/>
</dbReference>
<accession>A0A3E1QAD9</accession>
<protein>
    <submittedName>
        <fullName evidence="1">DUF4292 domain-containing protein</fullName>
    </submittedName>
</protein>
<dbReference type="InterPro" id="IPR025634">
    <property type="entry name" value="DUF4292"/>
</dbReference>
<dbReference type="Pfam" id="PF14125">
    <property type="entry name" value="DUF4292"/>
    <property type="match status" value="1"/>
</dbReference>
<evidence type="ECO:0000313" key="2">
    <source>
        <dbReference type="Proteomes" id="UP000261082"/>
    </source>
</evidence>
<gene>
    <name evidence="1" type="ORF">DZ858_03265</name>
</gene>
<sequence length="258" mass="29172">MNYTKYIFIVLAIVLSSCGAAKKVKGSKTAKENLSVKNIIASHEAASPSFKTMAARIQVTYEDDDTQQSVTVSLRMEKDKTIWVKVSLLGITLVKANITPDRVQYYETIGGTYFNGDYALLSDWLGTEINFDKAQAILLGQSIFNINKADYKSTVLQNKYKLQPNVQPQNFIHSLFLNPENFKISSESLSQPNDERLLSVRYTDYQKVGTDFYPSEIKINTTEKDSKTNIDVIYKKIDLDVNIGFPFSIPEGYDEIKL</sequence>
<reference evidence="1 2" key="1">
    <citation type="journal article" date="2007" name="Int. J. Syst. Evol. Microbiol.">
        <title>Marixanthomonas ophiurae gen. nov., sp. nov., a marine bacterium of the family Flavobacteriaceae isolated from a deep-sea brittle star.</title>
        <authorList>
            <person name="Romanenko L.A."/>
            <person name="Uchino M."/>
            <person name="Frolova G.M."/>
            <person name="Mikhailov V.V."/>
        </authorList>
    </citation>
    <scope>NUCLEOTIDE SEQUENCE [LARGE SCALE GENOMIC DNA]</scope>
    <source>
        <strain evidence="1 2">KMM 3046</strain>
    </source>
</reference>
<dbReference type="RefSeq" id="WP_117158108.1">
    <property type="nucleotide sequence ID" value="NZ_QVID01000001.1"/>
</dbReference>